<reference evidence="2 3" key="1">
    <citation type="submission" date="2020-07" db="EMBL/GenBank/DDBJ databases">
        <title>Sequencing the genomes of 1000 actinobacteria strains.</title>
        <authorList>
            <person name="Klenk H.-P."/>
        </authorList>
    </citation>
    <scope>NUCLEOTIDE SEQUENCE [LARGE SCALE GENOMIC DNA]</scope>
    <source>
        <strain evidence="2 3">DSM 29531</strain>
    </source>
</reference>
<organism evidence="2 3">
    <name type="scientific">Allobranchiibius huperziae</name>
    <dbReference type="NCBI Taxonomy" id="1874116"/>
    <lineage>
        <taxon>Bacteria</taxon>
        <taxon>Bacillati</taxon>
        <taxon>Actinomycetota</taxon>
        <taxon>Actinomycetes</taxon>
        <taxon>Micrococcales</taxon>
        <taxon>Dermacoccaceae</taxon>
        <taxon>Allobranchiibius</taxon>
    </lineage>
</organism>
<dbReference type="PROSITE" id="PS50995">
    <property type="entry name" value="HTH_MARR_2"/>
    <property type="match status" value="1"/>
</dbReference>
<dbReference type="InterPro" id="IPR036390">
    <property type="entry name" value="WH_DNA-bd_sf"/>
</dbReference>
<dbReference type="SMART" id="SM00347">
    <property type="entry name" value="HTH_MARR"/>
    <property type="match status" value="1"/>
</dbReference>
<dbReference type="PANTHER" id="PTHR33164:SF43">
    <property type="entry name" value="HTH-TYPE TRANSCRIPTIONAL REPRESSOR YETL"/>
    <property type="match status" value="1"/>
</dbReference>
<proteinExistence type="predicted"/>
<gene>
    <name evidence="2" type="ORF">HNR15_001275</name>
</gene>
<dbReference type="InterPro" id="IPR000835">
    <property type="entry name" value="HTH_MarR-typ"/>
</dbReference>
<dbReference type="Gene3D" id="1.10.10.10">
    <property type="entry name" value="Winged helix-like DNA-binding domain superfamily/Winged helix DNA-binding domain"/>
    <property type="match status" value="1"/>
</dbReference>
<keyword evidence="3" id="KW-1185">Reference proteome</keyword>
<dbReference type="AlphaFoldDB" id="A0A853DAM5"/>
<dbReference type="EMBL" id="JACCFW010000001">
    <property type="protein sequence ID" value="NYJ74312.1"/>
    <property type="molecule type" value="Genomic_DNA"/>
</dbReference>
<dbReference type="GO" id="GO:0003677">
    <property type="term" value="F:DNA binding"/>
    <property type="evidence" value="ECO:0007669"/>
    <property type="project" value="UniProtKB-KW"/>
</dbReference>
<protein>
    <submittedName>
        <fullName evidence="2">DNA-binding MarR family transcriptional regulator</fullName>
    </submittedName>
</protein>
<sequence length="161" mass="17951">MKSERARDDDVAPPIARTAPPTLLYLMKQVELSVRAALDDLARPEGLTALQYTALTVLERHPDLTAAHLARLSFVTAQSTADMVGALLDRNLIERHRDPRDRRRLVIALTPEGGRVLDRMRPQVTALEERMLARASTAQSAALRQTLELCRRALHEDPSAD</sequence>
<dbReference type="Pfam" id="PF12802">
    <property type="entry name" value="MarR_2"/>
    <property type="match status" value="1"/>
</dbReference>
<dbReference type="InterPro" id="IPR039422">
    <property type="entry name" value="MarR/SlyA-like"/>
</dbReference>
<comment type="caution">
    <text evidence="2">The sequence shown here is derived from an EMBL/GenBank/DDBJ whole genome shotgun (WGS) entry which is preliminary data.</text>
</comment>
<evidence type="ECO:0000259" key="1">
    <source>
        <dbReference type="PROSITE" id="PS50995"/>
    </source>
</evidence>
<dbReference type="GO" id="GO:0003700">
    <property type="term" value="F:DNA-binding transcription factor activity"/>
    <property type="evidence" value="ECO:0007669"/>
    <property type="project" value="InterPro"/>
</dbReference>
<dbReference type="Proteomes" id="UP000571817">
    <property type="component" value="Unassembled WGS sequence"/>
</dbReference>
<dbReference type="InterPro" id="IPR036388">
    <property type="entry name" value="WH-like_DNA-bd_sf"/>
</dbReference>
<dbReference type="RefSeq" id="WP_179480094.1">
    <property type="nucleotide sequence ID" value="NZ_JACCFW010000001.1"/>
</dbReference>
<keyword evidence="2" id="KW-0238">DNA-binding</keyword>
<name>A0A853DAM5_9MICO</name>
<dbReference type="PANTHER" id="PTHR33164">
    <property type="entry name" value="TRANSCRIPTIONAL REGULATOR, MARR FAMILY"/>
    <property type="match status" value="1"/>
</dbReference>
<dbReference type="GO" id="GO:0006950">
    <property type="term" value="P:response to stress"/>
    <property type="evidence" value="ECO:0007669"/>
    <property type="project" value="TreeGrafter"/>
</dbReference>
<feature type="domain" description="HTH marR-type" evidence="1">
    <location>
        <begin position="20"/>
        <end position="152"/>
    </location>
</feature>
<evidence type="ECO:0000313" key="3">
    <source>
        <dbReference type="Proteomes" id="UP000571817"/>
    </source>
</evidence>
<accession>A0A853DAM5</accession>
<evidence type="ECO:0000313" key="2">
    <source>
        <dbReference type="EMBL" id="NYJ74312.1"/>
    </source>
</evidence>
<dbReference type="SUPFAM" id="SSF46785">
    <property type="entry name" value="Winged helix' DNA-binding domain"/>
    <property type="match status" value="1"/>
</dbReference>